<dbReference type="PhylomeDB" id="T1IZX6"/>
<dbReference type="PANTHER" id="PTHR11247:SF27">
    <property type="entry name" value="LYSOSOMAL THIOESTERASE PPT2"/>
    <property type="match status" value="1"/>
</dbReference>
<sequence length="380" mass="44163">MANDMLKNIFKEKKLSYTFQSICVNRRMCVIIFLLKCVWEGFLSKARMFLEIKTYDEKLQVSDLNETDPISQNFKMNFNIWWLMFFSLTILFINVNFVNGYLPVVFIPGIDNQTSDIQKVCDEVEKLHPGTTTILVYLGGYSFSMSAMWKQIDIYRAKMDEIFKKYPDGVHILAHSQGTLIARAIIQTTPNHSVKNFLSVAGPFMGQYGIPKVVERFLETKGIFNVTRKDLYRLAYISLVQDTVSVAGYWNDPTKQKLFLKKSKFLPKINNLVDHPDYTEYKKNFLRLNNMILIGGDKEEVIIPWQTTLAGFYDKDLNIVPMEEQYGWLYVLNLSSHLQIYINDTFGLRTLDERGGLILVNISGVHHNDYFINMSYTEKI</sequence>
<dbReference type="PANTHER" id="PTHR11247">
    <property type="entry name" value="PALMITOYL-PROTEIN THIOESTERASE/DOLICHYLDIPHOSPHATASE 1"/>
    <property type="match status" value="1"/>
</dbReference>
<keyword evidence="10" id="KW-0812">Transmembrane</keyword>
<dbReference type="AlphaFoldDB" id="T1IZX6"/>
<dbReference type="GO" id="GO:0016790">
    <property type="term" value="F:thiolester hydrolase activity"/>
    <property type="evidence" value="ECO:0007669"/>
    <property type="project" value="TreeGrafter"/>
</dbReference>
<evidence type="ECO:0000256" key="3">
    <source>
        <dbReference type="ARBA" id="ARBA00022729"/>
    </source>
</evidence>
<dbReference type="GO" id="GO:0005764">
    <property type="term" value="C:lysosome"/>
    <property type="evidence" value="ECO:0007669"/>
    <property type="project" value="UniProtKB-SubCell"/>
</dbReference>
<comment type="subcellular location">
    <subcellularLocation>
        <location evidence="1">Lysosome</location>
    </subcellularLocation>
</comment>
<keyword evidence="5" id="KW-0325">Glycoprotein</keyword>
<reference evidence="12" key="1">
    <citation type="submission" date="2011-05" db="EMBL/GenBank/DDBJ databases">
        <authorList>
            <person name="Richards S.R."/>
            <person name="Qu J."/>
            <person name="Jiang H."/>
            <person name="Jhangiani S.N."/>
            <person name="Agravi P."/>
            <person name="Goodspeed R."/>
            <person name="Gross S."/>
            <person name="Mandapat C."/>
            <person name="Jackson L."/>
            <person name="Mathew T."/>
            <person name="Pu L."/>
            <person name="Thornton R."/>
            <person name="Saada N."/>
            <person name="Wilczek-Boney K.B."/>
            <person name="Lee S."/>
            <person name="Kovar C."/>
            <person name="Wu Y."/>
            <person name="Scherer S.E."/>
            <person name="Worley K.C."/>
            <person name="Muzny D.M."/>
            <person name="Gibbs R."/>
        </authorList>
    </citation>
    <scope>NUCLEOTIDE SEQUENCE</scope>
    <source>
        <strain evidence="12">Brora</strain>
    </source>
</reference>
<keyword evidence="4" id="KW-0378">Hydrolase</keyword>
<protein>
    <recommendedName>
        <fullName evidence="7">palmitoyl-CoA hydrolase</fullName>
        <ecNumber evidence="7">3.1.2.2</ecNumber>
    </recommendedName>
</protein>
<dbReference type="SUPFAM" id="SSF53474">
    <property type="entry name" value="alpha/beta-Hydrolases"/>
    <property type="match status" value="1"/>
</dbReference>
<evidence type="ECO:0000256" key="1">
    <source>
        <dbReference type="ARBA" id="ARBA00004371"/>
    </source>
</evidence>
<proteinExistence type="inferred from homology"/>
<dbReference type="EnsemblMetazoa" id="SMAR006815-RA">
    <property type="protein sequence ID" value="SMAR006815-PA"/>
    <property type="gene ID" value="SMAR006815"/>
</dbReference>
<evidence type="ECO:0000256" key="2">
    <source>
        <dbReference type="ARBA" id="ARBA00010758"/>
    </source>
</evidence>
<dbReference type="Proteomes" id="UP000014500">
    <property type="component" value="Unassembled WGS sequence"/>
</dbReference>
<dbReference type="InterPro" id="IPR029058">
    <property type="entry name" value="AB_hydrolase_fold"/>
</dbReference>
<dbReference type="eggNOG" id="KOG2541">
    <property type="taxonomic scope" value="Eukaryota"/>
</dbReference>
<keyword evidence="12" id="KW-1185">Reference proteome</keyword>
<evidence type="ECO:0000313" key="12">
    <source>
        <dbReference type="Proteomes" id="UP000014500"/>
    </source>
</evidence>
<evidence type="ECO:0000256" key="4">
    <source>
        <dbReference type="ARBA" id="ARBA00022801"/>
    </source>
</evidence>
<evidence type="ECO:0000256" key="8">
    <source>
        <dbReference type="ARBA" id="ARBA00093223"/>
    </source>
</evidence>
<comment type="catalytic activity">
    <reaction evidence="8">
        <text>S-hexadecanoyl-N-acetylcysteamine + H2O = N-acetylcysteamine + hexadecanoate + H(+)</text>
        <dbReference type="Rhea" id="RHEA:84099"/>
        <dbReference type="ChEBI" id="CHEBI:7896"/>
        <dbReference type="ChEBI" id="CHEBI:15377"/>
        <dbReference type="ChEBI" id="CHEBI:15378"/>
        <dbReference type="ChEBI" id="CHEBI:74410"/>
        <dbReference type="ChEBI" id="CHEBI:233601"/>
    </reaction>
</comment>
<dbReference type="Gene3D" id="3.40.50.1820">
    <property type="entry name" value="alpha/beta hydrolase"/>
    <property type="match status" value="1"/>
</dbReference>
<feature type="transmembrane region" description="Helical" evidence="10">
    <location>
        <begin position="127"/>
        <end position="149"/>
    </location>
</feature>
<keyword evidence="3" id="KW-0732">Signal</keyword>
<evidence type="ECO:0000256" key="9">
    <source>
        <dbReference type="ARBA" id="ARBA00093353"/>
    </source>
</evidence>
<name>T1IZX6_STRMM</name>
<evidence type="ECO:0000256" key="5">
    <source>
        <dbReference type="ARBA" id="ARBA00023180"/>
    </source>
</evidence>
<keyword evidence="10" id="KW-1133">Transmembrane helix</keyword>
<keyword evidence="6" id="KW-0458">Lysosome</keyword>
<accession>T1IZX6</accession>
<dbReference type="Pfam" id="PF02089">
    <property type="entry name" value="Palm_thioest"/>
    <property type="match status" value="1"/>
</dbReference>
<evidence type="ECO:0000313" key="11">
    <source>
        <dbReference type="EnsemblMetazoa" id="SMAR006815-PA"/>
    </source>
</evidence>
<reference evidence="11" key="2">
    <citation type="submission" date="2015-02" db="UniProtKB">
        <authorList>
            <consortium name="EnsemblMetazoa"/>
        </authorList>
    </citation>
    <scope>IDENTIFICATION</scope>
</reference>
<comment type="similarity">
    <text evidence="2">Belongs to the palmitoyl-protein thioesterase family.</text>
</comment>
<keyword evidence="10" id="KW-0472">Membrane</keyword>
<organism evidence="11 12">
    <name type="scientific">Strigamia maritima</name>
    <name type="common">European centipede</name>
    <name type="synonym">Geophilus maritimus</name>
    <dbReference type="NCBI Taxonomy" id="126957"/>
    <lineage>
        <taxon>Eukaryota</taxon>
        <taxon>Metazoa</taxon>
        <taxon>Ecdysozoa</taxon>
        <taxon>Arthropoda</taxon>
        <taxon>Myriapoda</taxon>
        <taxon>Chilopoda</taxon>
        <taxon>Pleurostigmophora</taxon>
        <taxon>Geophilomorpha</taxon>
        <taxon>Linotaeniidae</taxon>
        <taxon>Strigamia</taxon>
    </lineage>
</organism>
<feature type="transmembrane region" description="Helical" evidence="10">
    <location>
        <begin position="80"/>
        <end position="107"/>
    </location>
</feature>
<dbReference type="EC" id="3.1.2.2" evidence="7"/>
<evidence type="ECO:0000256" key="7">
    <source>
        <dbReference type="ARBA" id="ARBA00038848"/>
    </source>
</evidence>
<evidence type="ECO:0000256" key="10">
    <source>
        <dbReference type="SAM" id="Phobius"/>
    </source>
</evidence>
<dbReference type="STRING" id="126957.T1IZX6"/>
<comment type="function">
    <text evidence="9">Catalyzes the cleavage of thioester bonds from S-palmitoyl-CoA or S-palmitoyl-N-acetylcysteamine (unbranched structures) but does not have activity against palmitoylcysteine or palmitoylated proteins, branched structures or bulky head groups. Conversely, hydrolyzes both long and short chain fatty acyl-CoA substrate.</text>
</comment>
<dbReference type="EMBL" id="JH431728">
    <property type="status" value="NOT_ANNOTATED_CDS"/>
    <property type="molecule type" value="Genomic_DNA"/>
</dbReference>
<dbReference type="HOGENOM" id="CLU_050129_1_0_1"/>
<evidence type="ECO:0000256" key="6">
    <source>
        <dbReference type="ARBA" id="ARBA00023228"/>
    </source>
</evidence>